<name>A0A1H8WM04_9EURY</name>
<dbReference type="InterPro" id="IPR011011">
    <property type="entry name" value="Znf_FYVE_PHD"/>
</dbReference>
<dbReference type="AlphaFoldDB" id="A0A1H8WM04"/>
<accession>A0A1H8WM04</accession>
<dbReference type="EMBL" id="FOCX01000064">
    <property type="protein sequence ID" value="SEP28477.1"/>
    <property type="molecule type" value="Genomic_DNA"/>
</dbReference>
<reference evidence="2" key="1">
    <citation type="submission" date="2016-10" db="EMBL/GenBank/DDBJ databases">
        <authorList>
            <person name="Varghese N."/>
            <person name="Submissions S."/>
        </authorList>
    </citation>
    <scope>NUCLEOTIDE SEQUENCE [LARGE SCALE GENOMIC DNA]</scope>
    <source>
        <strain evidence="2">IBRC-M 10043</strain>
    </source>
</reference>
<organism evidence="1 2">
    <name type="scientific">Halorientalis persicus</name>
    <dbReference type="NCBI Taxonomy" id="1367881"/>
    <lineage>
        <taxon>Archaea</taxon>
        <taxon>Methanobacteriati</taxon>
        <taxon>Methanobacteriota</taxon>
        <taxon>Stenosarchaea group</taxon>
        <taxon>Halobacteria</taxon>
        <taxon>Halobacteriales</taxon>
        <taxon>Haloarculaceae</taxon>
        <taxon>Halorientalis</taxon>
    </lineage>
</organism>
<dbReference type="SUPFAM" id="SSF57903">
    <property type="entry name" value="FYVE/PHD zinc finger"/>
    <property type="match status" value="1"/>
</dbReference>
<evidence type="ECO:0000313" key="1">
    <source>
        <dbReference type="EMBL" id="SEP28477.1"/>
    </source>
</evidence>
<proteinExistence type="predicted"/>
<keyword evidence="2" id="KW-1185">Reference proteome</keyword>
<sequence>MVYVFDGEYHVALTVKGYPIKEVEGFTRKKVAGRCLYELVQQIEDPSVHCANCGSAFCPPSVEFTRCGSPLKTNVTTSCPNCSTTHTKPETPIPETAISYNLTQVPEEAAISP</sequence>
<evidence type="ECO:0000313" key="2">
    <source>
        <dbReference type="Proteomes" id="UP000198775"/>
    </source>
</evidence>
<gene>
    <name evidence="1" type="ORF">SAMN05216388_10643</name>
</gene>
<dbReference type="Proteomes" id="UP000198775">
    <property type="component" value="Unassembled WGS sequence"/>
</dbReference>
<protein>
    <submittedName>
        <fullName evidence="1">Uncharacterized protein</fullName>
    </submittedName>
</protein>